<dbReference type="InterPro" id="IPR000674">
    <property type="entry name" value="Ald_Oxase/Xan_DH_a/b"/>
</dbReference>
<evidence type="ECO:0000259" key="1">
    <source>
        <dbReference type="SMART" id="SM01008"/>
    </source>
</evidence>
<dbReference type="AlphaFoldDB" id="A0A9Y2MXG9"/>
<dbReference type="RefSeq" id="WP_285969524.1">
    <property type="nucleotide sequence ID" value="NZ_CP127294.1"/>
</dbReference>
<sequence length="755" mass="79464">MTTTTTTAQATVNGVGANAPRPDGIVKVRGEFAYSSDLWHEDMLWGATLRSPHPYARITGIDLTEALAVQGVYAVLTHEDVPGVNRYGLEHADQPVLADDVVRYQGEPVALVAADHPETARRAMKRIKVTYEELTPVTSSEAAVAGEGPSLHDGGNVVRHVRIRRGSADVPADVVVSGVYEVGMQDQAFLGPESGLAVPDTVGGVDLYVATQWLHVDQQQIVAALGLPVEKVRLTLGGVGGAFGGREDLSIQVHACLLALHTGKPVKMVYNREESFYGHVHRHPAKMYYEHGATFDGRLVYVRARLFLDGGAYASSTGAVVANAATLGVGPYTVDNVSVDCWGAYTNNPPCGAMRGFGAVQAAFGYESQMDKLATACGLDPVELRVRNAMTEGAVMPTGQVVDSAAPVAELLERLRARPLPASREFDLRHLPGGVSNTTHGEGVVRGVGYAVGIKNVCFSEGFDDYSTVRVRLQLVGGEPAATVHTAACEVGQGLVTIMQQIVRTELGVEQVTVLPMDTSIGNGGSTSASRQSYVTGGAVQAACAAVRSRLVSHAGLPASSRVHGGKLVAADGVVLADLASVLGSSTFDETVEWRHRPTYPLDPVTGQGTAHVQYGFAAHRAVVDVDVELGLVKVVALDCAQDVGRALNPQAVLGQIQGGSAQGLGLAVMEEIQVDGGRVRNPSFTDYLIPTVLDMPPMSIDVLERPDPHAPYGLRGVGEPPTISSTPAIVAAIRAATGLALTRVPVRPEHLTGT</sequence>
<dbReference type="InterPro" id="IPR036856">
    <property type="entry name" value="Ald_Oxase/Xan_DH_a/b_sf"/>
</dbReference>
<dbReference type="InterPro" id="IPR037165">
    <property type="entry name" value="AldOxase/xan_DH_Mopterin-bd_sf"/>
</dbReference>
<protein>
    <submittedName>
        <fullName evidence="2">Xanthine dehydrogenase subunit D</fullName>
        <ecNumber evidence="2">1.17.1.4</ecNumber>
    </submittedName>
</protein>
<dbReference type="Proteomes" id="UP001236014">
    <property type="component" value="Chromosome"/>
</dbReference>
<reference evidence="2 3" key="1">
    <citation type="submission" date="2023-06" db="EMBL/GenBank/DDBJ databases">
        <authorList>
            <person name="Oyuntsetseg B."/>
            <person name="Kim S.B."/>
        </authorList>
    </citation>
    <scope>NUCLEOTIDE SEQUENCE [LARGE SCALE GENOMIC DNA]</scope>
    <source>
        <strain evidence="2 3">2-15</strain>
    </source>
</reference>
<dbReference type="NCBIfam" id="TIGR03196">
    <property type="entry name" value="pucD"/>
    <property type="match status" value="1"/>
</dbReference>
<dbReference type="SUPFAM" id="SSF56003">
    <property type="entry name" value="Molybdenum cofactor-binding domain"/>
    <property type="match status" value="1"/>
</dbReference>
<dbReference type="EC" id="1.17.1.4" evidence="2"/>
<dbReference type="SUPFAM" id="SSF54665">
    <property type="entry name" value="CO dehydrogenase molybdoprotein N-domain-like"/>
    <property type="match status" value="1"/>
</dbReference>
<proteinExistence type="predicted"/>
<dbReference type="PANTHER" id="PTHR11908">
    <property type="entry name" value="XANTHINE DEHYDROGENASE"/>
    <property type="match status" value="1"/>
</dbReference>
<feature type="domain" description="Aldehyde oxidase/xanthine dehydrogenase a/b hammerhead" evidence="1">
    <location>
        <begin position="29"/>
        <end position="135"/>
    </location>
</feature>
<dbReference type="Pfam" id="PF20256">
    <property type="entry name" value="MoCoBD_2"/>
    <property type="match status" value="1"/>
</dbReference>
<dbReference type="InterPro" id="IPR046867">
    <property type="entry name" value="AldOxase/xan_DH_MoCoBD2"/>
</dbReference>
<dbReference type="Gene3D" id="3.30.365.10">
    <property type="entry name" value="Aldehyde oxidase/xanthine dehydrogenase, molybdopterin binding domain"/>
    <property type="match status" value="4"/>
</dbReference>
<keyword evidence="2" id="KW-0560">Oxidoreductase</keyword>
<dbReference type="SMART" id="SM01008">
    <property type="entry name" value="Ald_Xan_dh_C"/>
    <property type="match status" value="1"/>
</dbReference>
<dbReference type="Pfam" id="PF02738">
    <property type="entry name" value="MoCoBD_1"/>
    <property type="match status" value="1"/>
</dbReference>
<dbReference type="InterPro" id="IPR016208">
    <property type="entry name" value="Ald_Oxase/xanthine_DH-like"/>
</dbReference>
<dbReference type="EMBL" id="CP127294">
    <property type="protein sequence ID" value="WIX78822.1"/>
    <property type="molecule type" value="Genomic_DNA"/>
</dbReference>
<dbReference type="InterPro" id="IPR008274">
    <property type="entry name" value="AldOxase/xan_DH_MoCoBD1"/>
</dbReference>
<dbReference type="Gene3D" id="3.90.1170.50">
    <property type="entry name" value="Aldehyde oxidase/xanthine dehydrogenase, a/b hammerhead"/>
    <property type="match status" value="1"/>
</dbReference>
<dbReference type="GO" id="GO:0004854">
    <property type="term" value="F:xanthine dehydrogenase activity"/>
    <property type="evidence" value="ECO:0007669"/>
    <property type="project" value="UniProtKB-EC"/>
</dbReference>
<organism evidence="2 3">
    <name type="scientific">Amycolatopsis carbonis</name>
    <dbReference type="NCBI Taxonomy" id="715471"/>
    <lineage>
        <taxon>Bacteria</taxon>
        <taxon>Bacillati</taxon>
        <taxon>Actinomycetota</taxon>
        <taxon>Actinomycetes</taxon>
        <taxon>Pseudonocardiales</taxon>
        <taxon>Pseudonocardiaceae</taxon>
        <taxon>Amycolatopsis</taxon>
    </lineage>
</organism>
<accession>A0A9Y2MXG9</accession>
<gene>
    <name evidence="2" type="primary">pucD</name>
    <name evidence="2" type="ORF">QRX50_47095</name>
</gene>
<dbReference type="PANTHER" id="PTHR11908:SF157">
    <property type="entry name" value="XANTHINE DEHYDROGENASE SUBUNIT D-RELATED"/>
    <property type="match status" value="1"/>
</dbReference>
<dbReference type="Pfam" id="PF01315">
    <property type="entry name" value="Ald_Xan_dh_C"/>
    <property type="match status" value="1"/>
</dbReference>
<dbReference type="GO" id="GO:0005506">
    <property type="term" value="F:iron ion binding"/>
    <property type="evidence" value="ECO:0007669"/>
    <property type="project" value="InterPro"/>
</dbReference>
<name>A0A9Y2MXG9_9PSEU</name>
<evidence type="ECO:0000313" key="2">
    <source>
        <dbReference type="EMBL" id="WIX78822.1"/>
    </source>
</evidence>
<dbReference type="KEGG" id="acab:QRX50_47095"/>
<keyword evidence="3" id="KW-1185">Reference proteome</keyword>
<dbReference type="InterPro" id="IPR017609">
    <property type="entry name" value="Xanthine_dehydrogenase_dsu"/>
</dbReference>
<evidence type="ECO:0000313" key="3">
    <source>
        <dbReference type="Proteomes" id="UP001236014"/>
    </source>
</evidence>